<accession>A0A0X8HG36</accession>
<dbReference type="InterPro" id="IPR043138">
    <property type="entry name" value="GGT_lsub"/>
</dbReference>
<keyword evidence="1" id="KW-0012">Acyltransferase</keyword>
<name>A0A0X8HG36_9GAMM</name>
<evidence type="ECO:0000313" key="1">
    <source>
        <dbReference type="EMBL" id="AMD01930.1"/>
    </source>
</evidence>
<dbReference type="OrthoDB" id="5297205at2"/>
<dbReference type="EC" id="2.3.2.2" evidence="1"/>
<dbReference type="PANTHER" id="PTHR43881:SF1">
    <property type="entry name" value="GAMMA-GLUTAMYLTRANSPEPTIDASE (AFU_ORTHOLOGUE AFUA_4G13580)"/>
    <property type="match status" value="1"/>
</dbReference>
<dbReference type="PRINTS" id="PR01210">
    <property type="entry name" value="GGTRANSPTASE"/>
</dbReference>
<reference evidence="1 2" key="2">
    <citation type="submission" date="2016-02" db="EMBL/GenBank/DDBJ databases">
        <authorList>
            <person name="Wen L."/>
            <person name="He K."/>
            <person name="Yang H."/>
        </authorList>
    </citation>
    <scope>NUCLEOTIDE SEQUENCE [LARGE SCALE GENOMIC DNA]</scope>
    <source>
        <strain evidence="1 2">AGD 8-3</strain>
    </source>
</reference>
<dbReference type="EMBL" id="CP014226">
    <property type="protein sequence ID" value="AMD01930.1"/>
    <property type="molecule type" value="Genomic_DNA"/>
</dbReference>
<dbReference type="Gene3D" id="1.10.246.130">
    <property type="match status" value="1"/>
</dbReference>
<gene>
    <name evidence="1" type="primary">ywrD</name>
    <name evidence="1" type="ORF">LOKO_02879</name>
</gene>
<protein>
    <submittedName>
        <fullName evidence="1">Putative gamma-glutamyltransferase YwrD</fullName>
        <ecNumber evidence="1">2.3.2.2</ecNumber>
    </submittedName>
</protein>
<dbReference type="InterPro" id="IPR052896">
    <property type="entry name" value="GGT-like_enzyme"/>
</dbReference>
<dbReference type="AlphaFoldDB" id="A0A0X8HG36"/>
<dbReference type="Proteomes" id="UP000063387">
    <property type="component" value="Chromosome"/>
</dbReference>
<dbReference type="RefSeq" id="WP_066450747.1">
    <property type="nucleotide sequence ID" value="NZ_CP014226.1"/>
</dbReference>
<dbReference type="InterPro" id="IPR029055">
    <property type="entry name" value="Ntn_hydrolases_N"/>
</dbReference>
<organism evidence="1 2">
    <name type="scientific">Halomonas chromatireducens</name>
    <dbReference type="NCBI Taxonomy" id="507626"/>
    <lineage>
        <taxon>Bacteria</taxon>
        <taxon>Pseudomonadati</taxon>
        <taxon>Pseudomonadota</taxon>
        <taxon>Gammaproteobacteria</taxon>
        <taxon>Oceanospirillales</taxon>
        <taxon>Halomonadaceae</taxon>
        <taxon>Halomonas</taxon>
    </lineage>
</organism>
<reference evidence="1 2" key="1">
    <citation type="journal article" date="2016" name="Genome Announc.">
        <title>Draft Genome Sequence of 'Halomonas chromatireducens' Strain AGD 8-3, a Haloalkaliphilic Chromate- and Selenite-Reducing Gammaproteobacterium.</title>
        <authorList>
            <person name="Sharko F.S."/>
            <person name="Shapovalova A.A."/>
            <person name="Tsygankova S.V."/>
            <person name="Komova A.V."/>
            <person name="Boulygina E.S."/>
            <person name="Teslyuk A.B."/>
            <person name="Gotovtsev P.M."/>
            <person name="Namsaraev Z.B."/>
            <person name="Khijniak T.V."/>
            <person name="Nedoluzhko A.V."/>
            <person name="Vasilov R.G."/>
        </authorList>
    </citation>
    <scope>NUCLEOTIDE SEQUENCE [LARGE SCALE GENOMIC DNA]</scope>
    <source>
        <strain evidence="1 2">AGD 8-3</strain>
    </source>
</reference>
<sequence>MQHDAHFYPSPSRRMATFGSRGMVATSQPLGAQVGMQILQQGGNAVDAAIAAAAALTVVEPTSNGLGSDAFAIVWMEGKLHGLNASGPAPQAATIEAMKALGHERVPEYGVLPVTVPGAPAAWAALSERFGKLPFADLLAPAIALAEEGYPVSPIVNQMWEEAHDIYRSHDNPALKPWFETFAPEGRAPRPGERWASPDHASTLRAIAETKGRAFYEGALADKIDAFFREHGGLLRKEDLTAYKPEWVEPISTRYRGHDIWEIPPNGSGLIALQALGMLERMGEEGRDPVETLHRRIEATKLGYVDGLRYVTEGNAMGPSVDQLLADDYLAERADLIGEQALDPKHGNPIKGGTVYLATADGDGNMVSFIQSNYKGFGSGVVVPGTGISLQNRGWGFSLDPAHPNALAPGKRTYHTIIPGFITRNGQAVGPFGVMGGYMQPQGHVQVITAILDDHLNPQAALDLPRWKWTKGKTVEVEPHFPDHLAQALARRGHDIVKMADTLSFGRGQIILRNSDSGVLCGGTEPRTDSAVLAW</sequence>
<dbReference type="Pfam" id="PF01019">
    <property type="entry name" value="G_glu_transpept"/>
    <property type="match status" value="1"/>
</dbReference>
<dbReference type="KEGG" id="hco:LOKO_02879"/>
<dbReference type="Gene3D" id="3.60.20.40">
    <property type="match status" value="1"/>
</dbReference>
<dbReference type="PANTHER" id="PTHR43881">
    <property type="entry name" value="GAMMA-GLUTAMYLTRANSPEPTIDASE (AFU_ORTHOLOGUE AFUA_4G13580)"/>
    <property type="match status" value="1"/>
</dbReference>
<proteinExistence type="predicted"/>
<dbReference type="STRING" id="507626.LOKO_02879"/>
<dbReference type="GO" id="GO:0103068">
    <property type="term" value="F:leukotriene C4 gamma-glutamyl transferase activity"/>
    <property type="evidence" value="ECO:0007669"/>
    <property type="project" value="UniProtKB-EC"/>
</dbReference>
<keyword evidence="1" id="KW-0808">Transferase</keyword>
<keyword evidence="2" id="KW-1185">Reference proteome</keyword>
<dbReference type="SUPFAM" id="SSF56235">
    <property type="entry name" value="N-terminal nucleophile aminohydrolases (Ntn hydrolases)"/>
    <property type="match status" value="1"/>
</dbReference>
<dbReference type="InterPro" id="IPR043137">
    <property type="entry name" value="GGT_ssub_C"/>
</dbReference>
<evidence type="ECO:0000313" key="2">
    <source>
        <dbReference type="Proteomes" id="UP000063387"/>
    </source>
</evidence>
<dbReference type="PATRIC" id="fig|507626.3.peg.2876"/>